<feature type="domain" description="HTH luxR-type" evidence="1">
    <location>
        <begin position="307"/>
        <end position="364"/>
    </location>
</feature>
<dbReference type="GO" id="GO:0006355">
    <property type="term" value="P:regulation of DNA-templated transcription"/>
    <property type="evidence" value="ECO:0007669"/>
    <property type="project" value="InterPro"/>
</dbReference>
<dbReference type="Proteomes" id="UP000249082">
    <property type="component" value="Unassembled WGS sequence"/>
</dbReference>
<dbReference type="InterPro" id="IPR036388">
    <property type="entry name" value="WH-like_DNA-bd_sf"/>
</dbReference>
<proteinExistence type="predicted"/>
<dbReference type="InterPro" id="IPR000792">
    <property type="entry name" value="Tscrpt_reg_LuxR_C"/>
</dbReference>
<protein>
    <submittedName>
        <fullName evidence="2">Helix-turn-helix transcriptional regulator</fullName>
    </submittedName>
</protein>
<evidence type="ECO:0000313" key="3">
    <source>
        <dbReference type="Proteomes" id="UP000249082"/>
    </source>
</evidence>
<dbReference type="GO" id="GO:0003677">
    <property type="term" value="F:DNA binding"/>
    <property type="evidence" value="ECO:0007669"/>
    <property type="project" value="InterPro"/>
</dbReference>
<accession>A0A2W5NFH1</accession>
<dbReference type="EMBL" id="QFPX01000023">
    <property type="protein sequence ID" value="PZQ51894.1"/>
    <property type="molecule type" value="Genomic_DNA"/>
</dbReference>
<comment type="caution">
    <text evidence="2">The sequence shown here is derived from an EMBL/GenBank/DDBJ whole genome shotgun (WGS) entry which is preliminary data.</text>
</comment>
<evidence type="ECO:0000259" key="1">
    <source>
        <dbReference type="SMART" id="SM00421"/>
    </source>
</evidence>
<sequence>MNAGVGRDGYEARAGDLAELFARAPFEEGGWERALKTLASRTGSSRAQLLALGDRHAAFNWVTDADPSFLTEFDKIGGYRPDVNYRVASTRAPLELSWEAHYAEARAVSTNEAYLDYVRRHDAEFGVQMVLSQRVGVLFGLAALHGSKDGVTTEAQRDVFRQVGPAVLDAIRLQDAIEHQGADLLKGSLESMRNAAILLDAVGKVCGMTSAAQALLGPRTLQVRGGGLFAARPDLDQILQKRIAAALAGTADGPADLWLRGDNELLLIDARTLPRQDWTFGFAPRAIVTLRAPLALDQLPARRLAEALGLTLAEAEVVTLLAQGHSRQATAQLRGVSVQTVVAQLRTIFQKCGVNREAELVAIARTMIEMASR</sequence>
<name>A0A2W5NFH1_9SPHN</name>
<reference evidence="2 3" key="1">
    <citation type="submission" date="2017-08" db="EMBL/GenBank/DDBJ databases">
        <title>Infants hospitalized years apart are colonized by the same room-sourced microbial strains.</title>
        <authorList>
            <person name="Brooks B."/>
            <person name="Olm M.R."/>
            <person name="Firek B.A."/>
            <person name="Baker R."/>
            <person name="Thomas B.C."/>
            <person name="Morowitz M.J."/>
            <person name="Banfield J.F."/>
        </authorList>
    </citation>
    <scope>NUCLEOTIDE SEQUENCE [LARGE SCALE GENOMIC DNA]</scope>
    <source>
        <strain evidence="2">S2_005_002_R2_33</strain>
    </source>
</reference>
<gene>
    <name evidence="2" type="ORF">DI555_20275</name>
</gene>
<dbReference type="AlphaFoldDB" id="A0A2W5NFH1"/>
<dbReference type="InterPro" id="IPR016032">
    <property type="entry name" value="Sig_transdc_resp-reg_C-effctor"/>
</dbReference>
<organism evidence="2 3">
    <name type="scientific">Novosphingobium pentaromativorans</name>
    <dbReference type="NCBI Taxonomy" id="205844"/>
    <lineage>
        <taxon>Bacteria</taxon>
        <taxon>Pseudomonadati</taxon>
        <taxon>Pseudomonadota</taxon>
        <taxon>Alphaproteobacteria</taxon>
        <taxon>Sphingomonadales</taxon>
        <taxon>Sphingomonadaceae</taxon>
        <taxon>Novosphingobium</taxon>
    </lineage>
</organism>
<dbReference type="SMART" id="SM00421">
    <property type="entry name" value="HTH_LUXR"/>
    <property type="match status" value="1"/>
</dbReference>
<dbReference type="SUPFAM" id="SSF46894">
    <property type="entry name" value="C-terminal effector domain of the bipartite response regulators"/>
    <property type="match status" value="1"/>
</dbReference>
<dbReference type="Gene3D" id="1.10.10.10">
    <property type="entry name" value="Winged helix-like DNA-binding domain superfamily/Winged helix DNA-binding domain"/>
    <property type="match status" value="1"/>
</dbReference>
<evidence type="ECO:0000313" key="2">
    <source>
        <dbReference type="EMBL" id="PZQ51894.1"/>
    </source>
</evidence>